<reference evidence="3 4" key="1">
    <citation type="submission" date="2016-10" db="EMBL/GenBank/DDBJ databases">
        <authorList>
            <person name="de Groot N.N."/>
        </authorList>
    </citation>
    <scope>NUCLEOTIDE SEQUENCE [LARGE SCALE GENOMIC DNA]</scope>
    <source>
        <strain evidence="3 4">CGMCC 1.7659</strain>
    </source>
</reference>
<organism evidence="3 4">
    <name type="scientific">Dokdonella immobilis</name>
    <dbReference type="NCBI Taxonomy" id="578942"/>
    <lineage>
        <taxon>Bacteria</taxon>
        <taxon>Pseudomonadati</taxon>
        <taxon>Pseudomonadota</taxon>
        <taxon>Gammaproteobacteria</taxon>
        <taxon>Lysobacterales</taxon>
        <taxon>Rhodanobacteraceae</taxon>
        <taxon>Dokdonella</taxon>
    </lineage>
</organism>
<protein>
    <submittedName>
        <fullName evidence="3">Glycosyltransferase involved in cell wall bisynthesis</fullName>
    </submittedName>
</protein>
<dbReference type="PANTHER" id="PTHR46401:SF2">
    <property type="entry name" value="GLYCOSYLTRANSFERASE WBBK-RELATED"/>
    <property type="match status" value="1"/>
</dbReference>
<dbReference type="InterPro" id="IPR001296">
    <property type="entry name" value="Glyco_trans_1"/>
</dbReference>
<gene>
    <name evidence="3" type="ORF">SAMN05216289_102195</name>
</gene>
<dbReference type="GO" id="GO:0016757">
    <property type="term" value="F:glycosyltransferase activity"/>
    <property type="evidence" value="ECO:0007669"/>
    <property type="project" value="InterPro"/>
</dbReference>
<evidence type="ECO:0000313" key="4">
    <source>
        <dbReference type="Proteomes" id="UP000198575"/>
    </source>
</evidence>
<dbReference type="AlphaFoldDB" id="A0A1I4VKZ5"/>
<sequence>MRAAILIPVLTSKDAVGADALAMASILEDMGIETRVFCQSASGVERKTYPANQLPQFAGGPRDLVIYHFSTGWPAAIELLGRCRGYRIVKYHNITPPEFFSDISADYETACRNGRQEIASIATLGCELYLGASAYNLGELQKAGMPADRGGVLAPFHRVDEMAEAEGDVALIKQLTDGSRNFLMVGRVAPNKGHLALVDAFDAYVRGYSATARLIILGKIDPRLDRYTAAITGRIEALDLADRVLWIDAASEAQLKAAYLASHVFMLLSEHEGFCVPLIESMAVGTPIVAHASSAVPETLGDAGLIWEERDPWLYAASAARLFEDDALRAGMLERARLRYRQQFAIEVLRERFIGFLEPAL</sequence>
<dbReference type="SUPFAM" id="SSF53756">
    <property type="entry name" value="UDP-Glycosyltransferase/glycogen phosphorylase"/>
    <property type="match status" value="1"/>
</dbReference>
<feature type="domain" description="Glycosyl transferase family 1" evidence="2">
    <location>
        <begin position="177"/>
        <end position="338"/>
    </location>
</feature>
<dbReference type="Proteomes" id="UP000198575">
    <property type="component" value="Unassembled WGS sequence"/>
</dbReference>
<name>A0A1I4VKZ5_9GAMM</name>
<keyword evidence="4" id="KW-1185">Reference proteome</keyword>
<dbReference type="PANTHER" id="PTHR46401">
    <property type="entry name" value="GLYCOSYLTRANSFERASE WBBK-RELATED"/>
    <property type="match status" value="1"/>
</dbReference>
<evidence type="ECO:0000259" key="2">
    <source>
        <dbReference type="Pfam" id="PF00534"/>
    </source>
</evidence>
<evidence type="ECO:0000313" key="3">
    <source>
        <dbReference type="EMBL" id="SFN01847.1"/>
    </source>
</evidence>
<dbReference type="CDD" id="cd03801">
    <property type="entry name" value="GT4_PimA-like"/>
    <property type="match status" value="1"/>
</dbReference>
<dbReference type="Gene3D" id="3.40.50.2000">
    <property type="entry name" value="Glycogen Phosphorylase B"/>
    <property type="match status" value="1"/>
</dbReference>
<proteinExistence type="predicted"/>
<dbReference type="RefSeq" id="WP_175497873.1">
    <property type="nucleotide sequence ID" value="NZ_FOVF01000002.1"/>
</dbReference>
<dbReference type="STRING" id="578942.SAMN05216289_102195"/>
<accession>A0A1I4VKZ5</accession>
<evidence type="ECO:0000256" key="1">
    <source>
        <dbReference type="ARBA" id="ARBA00022679"/>
    </source>
</evidence>
<dbReference type="Pfam" id="PF00534">
    <property type="entry name" value="Glycos_transf_1"/>
    <property type="match status" value="1"/>
</dbReference>
<keyword evidence="1 3" id="KW-0808">Transferase</keyword>
<dbReference type="EMBL" id="FOVF01000002">
    <property type="protein sequence ID" value="SFN01847.1"/>
    <property type="molecule type" value="Genomic_DNA"/>
</dbReference>